<reference evidence="2 3" key="1">
    <citation type="journal article" date="2015" name="Nature">
        <title>rRNA introns, odd ribosomes, and small enigmatic genomes across a large radiation of phyla.</title>
        <authorList>
            <person name="Brown C.T."/>
            <person name="Hug L.A."/>
            <person name="Thomas B.C."/>
            <person name="Sharon I."/>
            <person name="Castelle C.J."/>
            <person name="Singh A."/>
            <person name="Wilkins M.J."/>
            <person name="Williams K.H."/>
            <person name="Banfield J.F."/>
        </authorList>
    </citation>
    <scope>NUCLEOTIDE SEQUENCE [LARGE SCALE GENOMIC DNA]</scope>
</reference>
<organism evidence="2 3">
    <name type="scientific">Berkelbacteria bacterium GW2011_GWA2_35_9</name>
    <dbReference type="NCBI Taxonomy" id="1618333"/>
    <lineage>
        <taxon>Bacteria</taxon>
        <taxon>Candidatus Berkelbacteria</taxon>
    </lineage>
</organism>
<dbReference type="SUPFAM" id="SSF53335">
    <property type="entry name" value="S-adenosyl-L-methionine-dependent methyltransferases"/>
    <property type="match status" value="1"/>
</dbReference>
<evidence type="ECO:0000313" key="3">
    <source>
        <dbReference type="Proteomes" id="UP000034316"/>
    </source>
</evidence>
<sequence length="172" mass="19504">LGSGPNSQFGKEVEEKIPGAKVVSLDVGFNQENKLTIENKLISLFTKLPFKDQSFDIIVSSAAMPLYLHNQDQLTDSFQQIVRVLRKGGSAYFAPLTYTDIISLDKTKSVYDTHKQHNYFESKKIIEKILQTIEGISYQFIPDEYINDPQDLAPGEQWHKPSVLVINKLINT</sequence>
<comment type="caution">
    <text evidence="2">The sequence shown here is derived from an EMBL/GenBank/DDBJ whole genome shotgun (WGS) entry which is preliminary data.</text>
</comment>
<dbReference type="Pfam" id="PF08241">
    <property type="entry name" value="Methyltransf_11"/>
    <property type="match status" value="1"/>
</dbReference>
<proteinExistence type="predicted"/>
<dbReference type="InterPro" id="IPR013216">
    <property type="entry name" value="Methyltransf_11"/>
</dbReference>
<protein>
    <recommendedName>
        <fullName evidence="1">Methyltransferase type 11 domain-containing protein</fullName>
    </recommendedName>
</protein>
<feature type="non-terminal residue" evidence="2">
    <location>
        <position position="1"/>
    </location>
</feature>
<dbReference type="CDD" id="cd02440">
    <property type="entry name" value="AdoMet_MTases"/>
    <property type="match status" value="1"/>
</dbReference>
<feature type="domain" description="Methyltransferase type 11" evidence="1">
    <location>
        <begin position="20"/>
        <end position="93"/>
    </location>
</feature>
<evidence type="ECO:0000313" key="2">
    <source>
        <dbReference type="EMBL" id="KKP88195.1"/>
    </source>
</evidence>
<name>A0A0G0FLE3_9BACT</name>
<dbReference type="GO" id="GO:0008757">
    <property type="term" value="F:S-adenosylmethionine-dependent methyltransferase activity"/>
    <property type="evidence" value="ECO:0007669"/>
    <property type="project" value="InterPro"/>
</dbReference>
<evidence type="ECO:0000259" key="1">
    <source>
        <dbReference type="Pfam" id="PF08241"/>
    </source>
</evidence>
<gene>
    <name evidence="2" type="ORF">UR93_C0020G0008</name>
</gene>
<dbReference type="EMBL" id="LBRB01000020">
    <property type="protein sequence ID" value="KKP88195.1"/>
    <property type="molecule type" value="Genomic_DNA"/>
</dbReference>
<dbReference type="InterPro" id="IPR029063">
    <property type="entry name" value="SAM-dependent_MTases_sf"/>
</dbReference>
<dbReference type="Proteomes" id="UP000034316">
    <property type="component" value="Unassembled WGS sequence"/>
</dbReference>
<dbReference type="AlphaFoldDB" id="A0A0G0FLE3"/>
<dbReference type="Gene3D" id="3.40.50.150">
    <property type="entry name" value="Vaccinia Virus protein VP39"/>
    <property type="match status" value="1"/>
</dbReference>
<accession>A0A0G0FLE3</accession>